<dbReference type="Proteomes" id="UP000219621">
    <property type="component" value="Unassembled WGS sequence"/>
</dbReference>
<accession>A0A286G971</accession>
<name>A0A286G971_9PROT</name>
<gene>
    <name evidence="1" type="ORF">SAMN05421508_10247</name>
</gene>
<evidence type="ECO:0000313" key="2">
    <source>
        <dbReference type="Proteomes" id="UP000219621"/>
    </source>
</evidence>
<dbReference type="EMBL" id="OCNJ01000002">
    <property type="protein sequence ID" value="SOD91669.1"/>
    <property type="molecule type" value="Genomic_DNA"/>
</dbReference>
<dbReference type="AlphaFoldDB" id="A0A286G971"/>
<keyword evidence="2" id="KW-1185">Reference proteome</keyword>
<evidence type="ECO:0000313" key="1">
    <source>
        <dbReference type="EMBL" id="SOD91669.1"/>
    </source>
</evidence>
<protein>
    <submittedName>
        <fullName evidence="1">Uncharacterized protein</fullName>
    </submittedName>
</protein>
<dbReference type="RefSeq" id="WP_176525029.1">
    <property type="nucleotide sequence ID" value="NZ_OCNJ01000002.1"/>
</dbReference>
<reference evidence="1 2" key="1">
    <citation type="submission" date="2017-09" db="EMBL/GenBank/DDBJ databases">
        <authorList>
            <person name="Ehlers B."/>
            <person name="Leendertz F.H."/>
        </authorList>
    </citation>
    <scope>NUCLEOTIDE SEQUENCE [LARGE SCALE GENOMIC DNA]</scope>
    <source>
        <strain evidence="1 2">USBA 140</strain>
    </source>
</reference>
<sequence>MWRLTEDAARSRRFLHHLLSLTQAEAAADPQGRPQAPALLAEALALWPELERSIHPSARLAAYDLDGRIEALQPGRTRIAQRAIRRRGSDGRLLLAENFLAAVYCLEWPWSGRLRCGVLPSGSSRWWFYRTCAHFVASWERQRFILDARAVPRLRSILEWWEVT</sequence>
<proteinExistence type="predicted"/>
<organism evidence="1 2">
    <name type="scientific">Caenispirillum bisanense</name>
    <dbReference type="NCBI Taxonomy" id="414052"/>
    <lineage>
        <taxon>Bacteria</taxon>
        <taxon>Pseudomonadati</taxon>
        <taxon>Pseudomonadota</taxon>
        <taxon>Alphaproteobacteria</taxon>
        <taxon>Rhodospirillales</taxon>
        <taxon>Novispirillaceae</taxon>
        <taxon>Caenispirillum</taxon>
    </lineage>
</organism>